<evidence type="ECO:0000313" key="6">
    <source>
        <dbReference type="Proteomes" id="UP000887578"/>
    </source>
</evidence>
<keyword evidence="3" id="KW-0964">Secreted</keyword>
<dbReference type="Gene3D" id="2.60.40.3330">
    <property type="match status" value="1"/>
</dbReference>
<accession>A0A914P8B8</accession>
<keyword evidence="4 5" id="KW-0732">Signal</keyword>
<dbReference type="PANTHER" id="PTHR21700:SF48">
    <property type="entry name" value="TRANSTHYRETIN-LIKE FAMILY PROTEIN"/>
    <property type="match status" value="1"/>
</dbReference>
<protein>
    <submittedName>
        <fullName evidence="7">Transthyretin-like family protein</fullName>
    </submittedName>
</protein>
<reference evidence="7" key="1">
    <citation type="submission" date="2022-11" db="UniProtKB">
        <authorList>
            <consortium name="WormBaseParasite"/>
        </authorList>
    </citation>
    <scope>IDENTIFICATION</scope>
</reference>
<evidence type="ECO:0000256" key="3">
    <source>
        <dbReference type="ARBA" id="ARBA00022525"/>
    </source>
</evidence>
<dbReference type="PANTHER" id="PTHR21700">
    <property type="entry name" value="TRANSTHYRETIN-LIKE FAMILY PROTEIN-RELATED"/>
    <property type="match status" value="1"/>
</dbReference>
<evidence type="ECO:0000256" key="2">
    <source>
        <dbReference type="ARBA" id="ARBA00010112"/>
    </source>
</evidence>
<keyword evidence="6" id="KW-1185">Reference proteome</keyword>
<evidence type="ECO:0000313" key="7">
    <source>
        <dbReference type="WBParaSite" id="PDA_v2.g14288.t1"/>
    </source>
</evidence>
<dbReference type="InterPro" id="IPR001534">
    <property type="entry name" value="Transthyretin-like"/>
</dbReference>
<evidence type="ECO:0000256" key="4">
    <source>
        <dbReference type="ARBA" id="ARBA00022729"/>
    </source>
</evidence>
<evidence type="ECO:0000256" key="1">
    <source>
        <dbReference type="ARBA" id="ARBA00004613"/>
    </source>
</evidence>
<sequence length="153" mass="17168">MFKLTLLILSFIAIFAVVESTVDAGISTRSAEAKGTLLCGRSPAVGVKVYLKREQSEGIEDIIGHAVTDDDGKFVVNGNTERYGGAKSTIDPVLIFYHKCDKPEAKSFQVFNFRFPRTYVTIGRVSRRPYDIGTYNLQIQYPKQYEDKIAPDY</sequence>
<feature type="signal peptide" evidence="5">
    <location>
        <begin position="1"/>
        <end position="20"/>
    </location>
</feature>
<evidence type="ECO:0000256" key="5">
    <source>
        <dbReference type="SAM" id="SignalP"/>
    </source>
</evidence>
<proteinExistence type="inferred from homology"/>
<name>A0A914P8B8_9BILA</name>
<dbReference type="GO" id="GO:0005576">
    <property type="term" value="C:extracellular region"/>
    <property type="evidence" value="ECO:0007669"/>
    <property type="project" value="UniProtKB-SubCell"/>
</dbReference>
<dbReference type="AlphaFoldDB" id="A0A914P8B8"/>
<organism evidence="6 7">
    <name type="scientific">Panagrolaimus davidi</name>
    <dbReference type="NCBI Taxonomy" id="227884"/>
    <lineage>
        <taxon>Eukaryota</taxon>
        <taxon>Metazoa</taxon>
        <taxon>Ecdysozoa</taxon>
        <taxon>Nematoda</taxon>
        <taxon>Chromadorea</taxon>
        <taxon>Rhabditida</taxon>
        <taxon>Tylenchina</taxon>
        <taxon>Panagrolaimomorpha</taxon>
        <taxon>Panagrolaimoidea</taxon>
        <taxon>Panagrolaimidae</taxon>
        <taxon>Panagrolaimus</taxon>
    </lineage>
</organism>
<comment type="similarity">
    <text evidence="2">Belongs to the nematode transthyretin-like family.</text>
</comment>
<dbReference type="WBParaSite" id="PDA_v2.g14288.t1">
    <property type="protein sequence ID" value="PDA_v2.g14288.t1"/>
    <property type="gene ID" value="PDA_v2.g14288"/>
</dbReference>
<dbReference type="Proteomes" id="UP000887578">
    <property type="component" value="Unplaced"/>
</dbReference>
<feature type="chain" id="PRO_5037111040" evidence="5">
    <location>
        <begin position="21"/>
        <end position="153"/>
    </location>
</feature>
<comment type="subcellular location">
    <subcellularLocation>
        <location evidence="1">Secreted</location>
    </subcellularLocation>
</comment>
<dbReference type="InterPro" id="IPR038479">
    <property type="entry name" value="Transthyretin-like_sf"/>
</dbReference>
<dbReference type="Pfam" id="PF01060">
    <property type="entry name" value="TTR-52"/>
    <property type="match status" value="1"/>
</dbReference>
<dbReference type="GO" id="GO:0009986">
    <property type="term" value="C:cell surface"/>
    <property type="evidence" value="ECO:0007669"/>
    <property type="project" value="InterPro"/>
</dbReference>